<comment type="function">
    <text evidence="1">May be involved in a process influencing telomere capping.</text>
</comment>
<feature type="compositionally biased region" description="Basic residues" evidence="8">
    <location>
        <begin position="265"/>
        <end position="274"/>
    </location>
</feature>
<feature type="compositionally biased region" description="Acidic residues" evidence="8">
    <location>
        <begin position="303"/>
        <end position="324"/>
    </location>
</feature>
<comment type="similarity">
    <text evidence="4">Belongs to the RTC4 family.</text>
</comment>
<feature type="region of interest" description="Disordered" evidence="8">
    <location>
        <begin position="652"/>
        <end position="765"/>
    </location>
</feature>
<evidence type="ECO:0000313" key="11">
    <source>
        <dbReference type="Proteomes" id="UP000799118"/>
    </source>
</evidence>
<keyword evidence="11" id="KW-1185">Reference proteome</keyword>
<dbReference type="SMART" id="SM01312">
    <property type="entry name" value="RTC4"/>
    <property type="match status" value="1"/>
</dbReference>
<gene>
    <name evidence="10" type="ORF">BT96DRAFT_986726</name>
</gene>
<feature type="compositionally biased region" description="Polar residues" evidence="8">
    <location>
        <begin position="700"/>
        <end position="711"/>
    </location>
</feature>
<feature type="region of interest" description="Disordered" evidence="8">
    <location>
        <begin position="171"/>
        <end position="364"/>
    </location>
</feature>
<dbReference type="EMBL" id="ML769396">
    <property type="protein sequence ID" value="KAE9407429.1"/>
    <property type="molecule type" value="Genomic_DNA"/>
</dbReference>
<feature type="compositionally biased region" description="Polar residues" evidence="8">
    <location>
        <begin position="46"/>
        <end position="56"/>
    </location>
</feature>
<dbReference type="GO" id="GO:0005634">
    <property type="term" value="C:nucleus"/>
    <property type="evidence" value="ECO:0007669"/>
    <property type="project" value="UniProtKB-SubCell"/>
</dbReference>
<evidence type="ECO:0000256" key="4">
    <source>
        <dbReference type="ARBA" id="ARBA00009461"/>
    </source>
</evidence>
<dbReference type="Proteomes" id="UP000799118">
    <property type="component" value="Unassembled WGS sequence"/>
</dbReference>
<dbReference type="PANTHER" id="PTHR41391">
    <property type="entry name" value="RESTRICTION OF TELOMERE CAPPING PROTEIN 4"/>
    <property type="match status" value="1"/>
</dbReference>
<dbReference type="OrthoDB" id="2686745at2759"/>
<evidence type="ECO:0000256" key="7">
    <source>
        <dbReference type="ARBA" id="ARBA00023242"/>
    </source>
</evidence>
<proteinExistence type="inferred from homology"/>
<dbReference type="AlphaFoldDB" id="A0A6A4IA15"/>
<keyword evidence="6" id="KW-0963">Cytoplasm</keyword>
<comment type="subcellular location">
    <subcellularLocation>
        <location evidence="3">Cytoplasm</location>
    </subcellularLocation>
    <subcellularLocation>
        <location evidence="2">Nucleus</location>
    </subcellularLocation>
</comment>
<feature type="compositionally biased region" description="Basic and acidic residues" evidence="8">
    <location>
        <begin position="8"/>
        <end position="36"/>
    </location>
</feature>
<dbReference type="GO" id="GO:0005737">
    <property type="term" value="C:cytoplasm"/>
    <property type="evidence" value="ECO:0007669"/>
    <property type="project" value="UniProtKB-SubCell"/>
</dbReference>
<keyword evidence="7" id="KW-0539">Nucleus</keyword>
<evidence type="ECO:0000256" key="3">
    <source>
        <dbReference type="ARBA" id="ARBA00004496"/>
    </source>
</evidence>
<evidence type="ECO:0000256" key="1">
    <source>
        <dbReference type="ARBA" id="ARBA00002738"/>
    </source>
</evidence>
<name>A0A6A4IA15_9AGAR</name>
<evidence type="ECO:0000256" key="6">
    <source>
        <dbReference type="ARBA" id="ARBA00022490"/>
    </source>
</evidence>
<feature type="domain" description="Restriction of telomere capping protein 4 C-terminal" evidence="9">
    <location>
        <begin position="479"/>
        <end position="635"/>
    </location>
</feature>
<evidence type="ECO:0000313" key="10">
    <source>
        <dbReference type="EMBL" id="KAE9407429.1"/>
    </source>
</evidence>
<dbReference type="InterPro" id="IPR039024">
    <property type="entry name" value="RTC4"/>
</dbReference>
<feature type="compositionally biased region" description="Low complexity" evidence="8">
    <location>
        <begin position="683"/>
        <end position="692"/>
    </location>
</feature>
<evidence type="ECO:0000256" key="8">
    <source>
        <dbReference type="SAM" id="MobiDB-lite"/>
    </source>
</evidence>
<sequence length="800" mass="90311">MPPKKISKKDQEIAKRNEDLAKKDKEIEKLRRELQKSKKNSGRRLNCSSASQFYHTQTDKPATEAKKLIQKPEGEGGRDYNIQAEIGLEGNPALIREYSSQHLNRFNTISKQSGKSLVNEVVRLIVKEIPFYGKFDNAWPIRDILRIQLQNHAPKLQSLLKAEVIALRMDNDEIPEEERQECGGPIGPEEYASEDESSQSKSAQKDNRSSKSKSKSSAKSTVMSNRTKVVKFKSKSSKSVQKHTPENGLNSDDDDTGSGKENARPLKRLIKGKRPVVAADIESESEHEPKPLRNSRKRKLVSESEESHEEENGANDDDDEEEEETNIKKPLKQSKRQQNILAMPQPSKSRMKPVPAKSGAFPVDLDNESQDERIQRDADILKSVNVDTNENQDLEMGENEVPHEVEDFDPERHITAICPADVYPPCLDPVPTSPSPELIQLFKDLQERKNKFGVHSTVVTRYEFAICSHLKGLAEEAEILEDAEAQGWTQLVIDWDDIVTRVKELKPDLDNFLANKEQLSETISWKRLTSAYPIRRFASSTEVQQNYFENVYPGYFGSHGQMIIGTVLMCLYPQGSIDVKLFQPLTRTLFQEVILIPEIVLRLMRQDLEDPDRDLSDMWQVMKQSSAYGKHCHGDEEDESIANKIHAILKSFKNQSRQDLTPGAPPKVKRKTASTPTAIQPVAASSSSTSKPPTKKARITGTNSACISSRSQRSELTEETFPRPARMTGTNSKPSSLKSGQAAGRTKSTSEKKRSVSPNTMPSQRDRATRLLEFHASLFHTSRFDYFDFTVSSLRYNSFA</sequence>
<evidence type="ECO:0000256" key="2">
    <source>
        <dbReference type="ARBA" id="ARBA00004123"/>
    </source>
</evidence>
<accession>A0A6A4IA15</accession>
<reference evidence="10" key="1">
    <citation type="journal article" date="2019" name="Environ. Microbiol.">
        <title>Fungal ecological strategies reflected in gene transcription - a case study of two litter decomposers.</title>
        <authorList>
            <person name="Barbi F."/>
            <person name="Kohler A."/>
            <person name="Barry K."/>
            <person name="Baskaran P."/>
            <person name="Daum C."/>
            <person name="Fauchery L."/>
            <person name="Ihrmark K."/>
            <person name="Kuo A."/>
            <person name="LaButti K."/>
            <person name="Lipzen A."/>
            <person name="Morin E."/>
            <person name="Grigoriev I.V."/>
            <person name="Henrissat B."/>
            <person name="Lindahl B."/>
            <person name="Martin F."/>
        </authorList>
    </citation>
    <scope>NUCLEOTIDE SEQUENCE</scope>
    <source>
        <strain evidence="10">JB14</strain>
    </source>
</reference>
<feature type="compositionally biased region" description="Polar residues" evidence="8">
    <location>
        <begin position="728"/>
        <end position="739"/>
    </location>
</feature>
<organism evidence="10 11">
    <name type="scientific">Gymnopus androsaceus JB14</name>
    <dbReference type="NCBI Taxonomy" id="1447944"/>
    <lineage>
        <taxon>Eukaryota</taxon>
        <taxon>Fungi</taxon>
        <taxon>Dikarya</taxon>
        <taxon>Basidiomycota</taxon>
        <taxon>Agaricomycotina</taxon>
        <taxon>Agaricomycetes</taxon>
        <taxon>Agaricomycetidae</taxon>
        <taxon>Agaricales</taxon>
        <taxon>Marasmiineae</taxon>
        <taxon>Omphalotaceae</taxon>
        <taxon>Gymnopus</taxon>
    </lineage>
</organism>
<feature type="region of interest" description="Disordered" evidence="8">
    <location>
        <begin position="1"/>
        <end position="64"/>
    </location>
</feature>
<protein>
    <recommendedName>
        <fullName evidence="5">Restriction of telomere capping protein 4</fullName>
    </recommendedName>
</protein>
<evidence type="ECO:0000259" key="9">
    <source>
        <dbReference type="SMART" id="SM01312"/>
    </source>
</evidence>
<dbReference type="InterPro" id="IPR028094">
    <property type="entry name" value="RTC4_C"/>
</dbReference>
<dbReference type="PANTHER" id="PTHR41391:SF1">
    <property type="entry name" value="RESTRICTION OF TELOMERE CAPPING PROTEIN 4"/>
    <property type="match status" value="1"/>
</dbReference>
<dbReference type="Pfam" id="PF14474">
    <property type="entry name" value="RTC4"/>
    <property type="match status" value="1"/>
</dbReference>
<evidence type="ECO:0000256" key="5">
    <source>
        <dbReference type="ARBA" id="ARBA00015162"/>
    </source>
</evidence>